<dbReference type="InterPro" id="IPR023398">
    <property type="entry name" value="TIF_eIF4e-like"/>
</dbReference>
<dbReference type="Pfam" id="PF06441">
    <property type="entry name" value="EHN"/>
    <property type="match status" value="1"/>
</dbReference>
<dbReference type="PRINTS" id="PR00412">
    <property type="entry name" value="EPOXHYDRLASE"/>
</dbReference>
<sequence length="679" mass="76570">MSLPFSQFPSTARITPHAFKVFIPQEQLTDLHTLVKLSKLGPLTYENSHSDARFGITSVWLTEIREKWLNDFDWKACEARINDFPQFKTEIEDIQLHFAALFSEKPDAVPIVLLHGWPGSFLEFLPLLQLFRDEFTPSTLPYHLIVPSLPGYGFSSGPPVDRNYTTHDAARVIDKLMKDLGFESGYIAQGGDIGSRVSRFLAVDHDSCKAVHSTPPKGVPEESLTASEKKGLGRRQEFLTSGLAYAFEHATRPSTIGHILSSSPLALLAWIGEKFLTWVDEPLPSQTILEFVTLYWLTDTFPRGIYPYREELPISPEGNPLRYIHKPLGFSYFPVELFPVPKSWVETTGNLVFWREHQRGGHFAALEKPKELKADLAEFVEQIWSSSEDEKSRLEYLSQTYDPEPYWENIHPKLYSTIQHDSLAASKQQPIPETNPTTNKPKTHPNTNIQFEPETPTSTTFHNARKPNETVQDFLTRLPPSVTASADVGPWIYVDNPGAGQEEKDIAGLVGRGTEMLRAFEAKKVTIEVEMEGASALARGRKLVPLQRGLEGEIFALARETGVVSGKWMLFLGEEVVDRVWGIVVEETVEGRLGVAAKVATREEGGKARLLAIYTKDFGDVEDVRRILERLVEVGLVKREERPIYYKCDAYTYLEITSGNSYGLKASLFSSREVLERKV</sequence>
<evidence type="ECO:0000256" key="3">
    <source>
        <dbReference type="SAM" id="MobiDB-lite"/>
    </source>
</evidence>
<keyword evidence="2" id="KW-0378">Hydrolase</keyword>
<dbReference type="OrthoDB" id="7130006at2759"/>
<dbReference type="Pfam" id="PF08939">
    <property type="entry name" value="Bles03"/>
    <property type="match status" value="1"/>
</dbReference>
<dbReference type="Proteomes" id="UP000190312">
    <property type="component" value="Unassembled WGS sequence"/>
</dbReference>
<evidence type="ECO:0000313" key="6">
    <source>
        <dbReference type="Proteomes" id="UP000190312"/>
    </source>
</evidence>
<dbReference type="InterPro" id="IPR010497">
    <property type="entry name" value="Epoxide_hydro_N"/>
</dbReference>
<dbReference type="PANTHER" id="PTHR21661">
    <property type="entry name" value="EPOXIDE HYDROLASE 1-RELATED"/>
    <property type="match status" value="1"/>
</dbReference>
<dbReference type="GO" id="GO:0097176">
    <property type="term" value="P:epoxide metabolic process"/>
    <property type="evidence" value="ECO:0007669"/>
    <property type="project" value="TreeGrafter"/>
</dbReference>
<gene>
    <name evidence="5" type="ORF">OAory_01002370</name>
</gene>
<dbReference type="Gene3D" id="3.30.760.10">
    <property type="entry name" value="RNA Cap, Translation Initiation Factor Eif4e"/>
    <property type="match status" value="1"/>
</dbReference>
<protein>
    <recommendedName>
        <fullName evidence="4">Epoxide hydrolase N-terminal domain-containing protein</fullName>
    </recommendedName>
</protein>
<dbReference type="SUPFAM" id="SSF55418">
    <property type="entry name" value="eIF4e-like"/>
    <property type="match status" value="1"/>
</dbReference>
<proteinExistence type="inferred from homology"/>
<dbReference type="SUPFAM" id="SSF53474">
    <property type="entry name" value="alpha/beta-Hydrolases"/>
    <property type="match status" value="1"/>
</dbReference>
<dbReference type="Gene3D" id="3.40.50.1820">
    <property type="entry name" value="alpha/beta hydrolase"/>
    <property type="match status" value="1"/>
</dbReference>
<organism evidence="5 6">
    <name type="scientific">Aspergillus oryzae</name>
    <name type="common">Yellow koji mold</name>
    <dbReference type="NCBI Taxonomy" id="5062"/>
    <lineage>
        <taxon>Eukaryota</taxon>
        <taxon>Fungi</taxon>
        <taxon>Dikarya</taxon>
        <taxon>Ascomycota</taxon>
        <taxon>Pezizomycotina</taxon>
        <taxon>Eurotiomycetes</taxon>
        <taxon>Eurotiomycetidae</taxon>
        <taxon>Eurotiales</taxon>
        <taxon>Aspergillaceae</taxon>
        <taxon>Aspergillus</taxon>
        <taxon>Aspergillus subgen. Circumdati</taxon>
    </lineage>
</organism>
<feature type="domain" description="Epoxide hydrolase N-terminal" evidence="4">
    <location>
        <begin position="17"/>
        <end position="124"/>
    </location>
</feature>
<dbReference type="PANTHER" id="PTHR21661:SF39">
    <property type="entry name" value="HYDROLASE, PUTATIVE (AFU_ORTHOLOGUE AFUA_3G08960)-RELATED"/>
    <property type="match status" value="1"/>
</dbReference>
<reference evidence="5 6" key="1">
    <citation type="submission" date="2016-10" db="EMBL/GenBank/DDBJ databases">
        <title>Genome sequencing of Aspergillus oryzae BCC7051.</title>
        <authorList>
            <person name="Thammarongtham C."/>
            <person name="Vorapreeda T."/>
            <person name="Nookaew I."/>
            <person name="Srisuk T."/>
            <person name="Land M."/>
            <person name="Jeennor S."/>
            <person name="Laoteng K."/>
        </authorList>
    </citation>
    <scope>NUCLEOTIDE SEQUENCE [LARGE SCALE GENOMIC DNA]</scope>
    <source>
        <strain evidence="5 6">BCC7051</strain>
    </source>
</reference>
<feature type="compositionally biased region" description="Low complexity" evidence="3">
    <location>
        <begin position="430"/>
        <end position="449"/>
    </location>
</feature>
<dbReference type="InterPro" id="IPR015034">
    <property type="entry name" value="Bles03"/>
</dbReference>
<dbReference type="AlphaFoldDB" id="A0A1S9DTP9"/>
<evidence type="ECO:0000259" key="4">
    <source>
        <dbReference type="Pfam" id="PF06441"/>
    </source>
</evidence>
<dbReference type="GO" id="GO:0004301">
    <property type="term" value="F:epoxide hydrolase activity"/>
    <property type="evidence" value="ECO:0007669"/>
    <property type="project" value="TreeGrafter"/>
</dbReference>
<dbReference type="EMBL" id="MKZY01000002">
    <property type="protein sequence ID" value="OOO12488.1"/>
    <property type="molecule type" value="Genomic_DNA"/>
</dbReference>
<dbReference type="InterPro" id="IPR029058">
    <property type="entry name" value="AB_hydrolase_fold"/>
</dbReference>
<evidence type="ECO:0000256" key="1">
    <source>
        <dbReference type="ARBA" id="ARBA00010088"/>
    </source>
</evidence>
<evidence type="ECO:0000313" key="5">
    <source>
        <dbReference type="EMBL" id="OOO12488.1"/>
    </source>
</evidence>
<comment type="similarity">
    <text evidence="1">Belongs to the peptidase S33 family.</text>
</comment>
<evidence type="ECO:0000256" key="2">
    <source>
        <dbReference type="ARBA" id="ARBA00022801"/>
    </source>
</evidence>
<accession>A0A1S9DTP9</accession>
<name>A0A1S9DTP9_ASPOZ</name>
<dbReference type="InterPro" id="IPR000639">
    <property type="entry name" value="Epox_hydrolase-like"/>
</dbReference>
<dbReference type="eggNOG" id="KOG2565">
    <property type="taxonomic scope" value="Eukaryota"/>
</dbReference>
<dbReference type="VEuPathDB" id="FungiDB:AO090005001384"/>
<feature type="region of interest" description="Disordered" evidence="3">
    <location>
        <begin position="425"/>
        <end position="464"/>
    </location>
</feature>
<comment type="caution">
    <text evidence="5">The sequence shown here is derived from an EMBL/GenBank/DDBJ whole genome shotgun (WGS) entry which is preliminary data.</text>
</comment>